<evidence type="ECO:0000256" key="3">
    <source>
        <dbReference type="ARBA" id="ARBA00022737"/>
    </source>
</evidence>
<dbReference type="SUPFAM" id="SSF57196">
    <property type="entry name" value="EGF/Laminin"/>
    <property type="match status" value="2"/>
</dbReference>
<dbReference type="Gene3D" id="2.60.40.4100">
    <property type="entry name" value="Zona pellucida, ZP-C domain"/>
    <property type="match status" value="1"/>
</dbReference>
<dbReference type="SMART" id="SM00202">
    <property type="entry name" value="SR"/>
    <property type="match status" value="2"/>
</dbReference>
<feature type="disulfide bond" evidence="7">
    <location>
        <begin position="226"/>
        <end position="236"/>
    </location>
</feature>
<keyword evidence="1 6" id="KW-0245">EGF-like domain</keyword>
<dbReference type="InterPro" id="IPR042235">
    <property type="entry name" value="ZP-C_dom"/>
</dbReference>
<accession>K1PKV3</accession>
<reference evidence="8" key="1">
    <citation type="journal article" date="2012" name="Nature">
        <title>The oyster genome reveals stress adaptation and complexity of shell formation.</title>
        <authorList>
            <person name="Zhang G."/>
            <person name="Fang X."/>
            <person name="Guo X."/>
            <person name="Li L."/>
            <person name="Luo R."/>
            <person name="Xu F."/>
            <person name="Yang P."/>
            <person name="Zhang L."/>
            <person name="Wang X."/>
            <person name="Qi H."/>
            <person name="Xiong Z."/>
            <person name="Que H."/>
            <person name="Xie Y."/>
            <person name="Holland P.W."/>
            <person name="Paps J."/>
            <person name="Zhu Y."/>
            <person name="Wu F."/>
            <person name="Chen Y."/>
            <person name="Wang J."/>
            <person name="Peng C."/>
            <person name="Meng J."/>
            <person name="Yang L."/>
            <person name="Liu J."/>
            <person name="Wen B."/>
            <person name="Zhang N."/>
            <person name="Huang Z."/>
            <person name="Zhu Q."/>
            <person name="Feng Y."/>
            <person name="Mount A."/>
            <person name="Hedgecock D."/>
            <person name="Xu Z."/>
            <person name="Liu Y."/>
            <person name="Domazet-Loso T."/>
            <person name="Du Y."/>
            <person name="Sun X."/>
            <person name="Zhang S."/>
            <person name="Liu B."/>
            <person name="Cheng P."/>
            <person name="Jiang X."/>
            <person name="Li J."/>
            <person name="Fan D."/>
            <person name="Wang W."/>
            <person name="Fu W."/>
            <person name="Wang T."/>
            <person name="Wang B."/>
            <person name="Zhang J."/>
            <person name="Peng Z."/>
            <person name="Li Y."/>
            <person name="Li N."/>
            <person name="Wang J."/>
            <person name="Chen M."/>
            <person name="He Y."/>
            <person name="Tan F."/>
            <person name="Song X."/>
            <person name="Zheng Q."/>
            <person name="Huang R."/>
            <person name="Yang H."/>
            <person name="Du X."/>
            <person name="Chen L."/>
            <person name="Yang M."/>
            <person name="Gaffney P.M."/>
            <person name="Wang S."/>
            <person name="Luo L."/>
            <person name="She Z."/>
            <person name="Ming Y."/>
            <person name="Huang W."/>
            <person name="Zhang S."/>
            <person name="Huang B."/>
            <person name="Zhang Y."/>
            <person name="Qu T."/>
            <person name="Ni P."/>
            <person name="Miao G."/>
            <person name="Wang J."/>
            <person name="Wang Q."/>
            <person name="Steinberg C.E."/>
            <person name="Wang H."/>
            <person name="Li N."/>
            <person name="Qian L."/>
            <person name="Zhang G."/>
            <person name="Li Y."/>
            <person name="Yang H."/>
            <person name="Liu X."/>
            <person name="Wang J."/>
            <person name="Yin Y."/>
            <person name="Wang J."/>
        </authorList>
    </citation>
    <scope>NUCLEOTIDE SEQUENCE [LARGE SCALE GENOMIC DNA]</scope>
    <source>
        <strain evidence="8">05x7-T-G4-1.051#20</strain>
    </source>
</reference>
<dbReference type="InterPro" id="IPR036772">
    <property type="entry name" value="SRCR-like_dom_sf"/>
</dbReference>
<protein>
    <submittedName>
        <fullName evidence="8">Deleted in malignant brain tumors 1 protein</fullName>
    </submittedName>
</protein>
<feature type="disulfide bond" evidence="6">
    <location>
        <begin position="324"/>
        <end position="341"/>
    </location>
</feature>
<dbReference type="InterPro" id="IPR000742">
    <property type="entry name" value="EGF"/>
</dbReference>
<dbReference type="PANTHER" id="PTHR48071:SF28">
    <property type="entry name" value="SRCR DOMAIN-CONTAINING PROTEIN"/>
    <property type="match status" value="1"/>
</dbReference>
<feature type="disulfide bond" evidence="6">
    <location>
        <begin position="343"/>
        <end position="352"/>
    </location>
</feature>
<dbReference type="FunFam" id="3.10.250.10:FF:000011">
    <property type="entry name" value="Scavenger receptor class A member 5"/>
    <property type="match status" value="2"/>
</dbReference>
<feature type="disulfide bond" evidence="7">
    <location>
        <begin position="125"/>
        <end position="135"/>
    </location>
</feature>
<evidence type="ECO:0000256" key="2">
    <source>
        <dbReference type="ARBA" id="ARBA00022729"/>
    </source>
</evidence>
<dbReference type="Gene3D" id="3.10.250.10">
    <property type="entry name" value="SRCR-like domain"/>
    <property type="match status" value="2"/>
</dbReference>
<dbReference type="Gene3D" id="2.10.25.10">
    <property type="entry name" value="Laminin"/>
    <property type="match status" value="2"/>
</dbReference>
<dbReference type="AlphaFoldDB" id="K1PKV3"/>
<sequence>MLILVPETGRYGWMIWVAKVMKVTYRSVHQVDGEYTIVFIVKMREYNAVLVHRLAVRLVGSEYPDRGTIEVLHNGRWGTICDDGFDKVDGDVICRMLGYNSSRNYFSNAHFGSGIGPIWLGNVQCSGSETDIAQCGSNGGWGIGYCSHGEDAGVHCDVRLVGSGYSDRGTVEVYLNGQWGTICDDRFNKADGDVICRMLGFNSSTNIFGSAHYGTGSGPILYQVNCNGYETDIAECGLSDWGTTGCGHYEDVGVHCGDGQDYATTYDACYPNPCQNGATCSRDYYYSRNYYCSCPRGYSGQNCEYYVGYYETTSYDPCYSHNPCNNGGTCYHNYGYPGYYCTCPSGYSGRNCDSYNGLSIESAITVGCNENNWDVAVYLPPLYSRYSDFNPGDLYLGQDSCTGYVDGNYLRFRSDYTTCSTETRTSRDNIAHTNEIIYAVHDPSHHFIVREYRFRVPVDCFLPRNEESSNHYNHGHVTIPPAHHVTGSAHHTVHLRFYTDSSFQHPKSLYGSKVGDTVYVKAFTDVRDYNQKMRLCVIDPNAGILSQNTHETRFFFQDFEYSTNQNSLYLHCNATFCKSNDYSAACEQTCHHKRLGGGNVVFDGPVESFDVNDAVRLTSADTGSKGNRIYSGNSTILVVISLVFGGVIITIVVGKLKKRMSHKGSEVVLFVAVIIGLGTPITAYHTTEDYPRQFSAGLYI</sequence>
<evidence type="ECO:0000313" key="8">
    <source>
        <dbReference type="EMBL" id="EKC24707.1"/>
    </source>
</evidence>
<gene>
    <name evidence="8" type="ORF">CGI_10005018</name>
</gene>
<evidence type="ECO:0000256" key="6">
    <source>
        <dbReference type="PROSITE-ProRule" id="PRU00076"/>
    </source>
</evidence>
<dbReference type="HOGENOM" id="CLU_393923_0_0_1"/>
<dbReference type="InterPro" id="IPR001190">
    <property type="entry name" value="SRCR"/>
</dbReference>
<evidence type="ECO:0000256" key="5">
    <source>
        <dbReference type="ARBA" id="ARBA00023180"/>
    </source>
</evidence>
<proteinExistence type="predicted"/>
<dbReference type="PANTHER" id="PTHR48071">
    <property type="entry name" value="SRCR DOMAIN-CONTAINING PROTEIN"/>
    <property type="match status" value="1"/>
</dbReference>
<dbReference type="FunFam" id="2.10.25.10:FF:000173">
    <property type="entry name" value="Neurogenic locus notch protein 2"/>
    <property type="match status" value="2"/>
</dbReference>
<dbReference type="CDD" id="cd00054">
    <property type="entry name" value="EGF_CA"/>
    <property type="match status" value="2"/>
</dbReference>
<keyword evidence="5" id="KW-0325">Glycoprotein</keyword>
<name>K1PKV3_MAGGI</name>
<dbReference type="InterPro" id="IPR001507">
    <property type="entry name" value="ZP_dom"/>
</dbReference>
<keyword evidence="3" id="KW-0677">Repeat</keyword>
<dbReference type="PROSITE" id="PS01186">
    <property type="entry name" value="EGF_2"/>
    <property type="match status" value="2"/>
</dbReference>
<dbReference type="EMBL" id="JH815755">
    <property type="protein sequence ID" value="EKC24707.1"/>
    <property type="molecule type" value="Genomic_DNA"/>
</dbReference>
<dbReference type="SUPFAM" id="SSF56487">
    <property type="entry name" value="SRCR-like"/>
    <property type="match status" value="2"/>
</dbReference>
<dbReference type="InParanoid" id="K1PKV3"/>
<dbReference type="SMART" id="SM00181">
    <property type="entry name" value="EGF"/>
    <property type="match status" value="2"/>
</dbReference>
<dbReference type="PROSITE" id="PS00022">
    <property type="entry name" value="EGF_1"/>
    <property type="match status" value="2"/>
</dbReference>
<dbReference type="PRINTS" id="PR00258">
    <property type="entry name" value="SPERACTRCPTR"/>
</dbReference>
<evidence type="ECO:0000256" key="1">
    <source>
        <dbReference type="ARBA" id="ARBA00022536"/>
    </source>
</evidence>
<evidence type="ECO:0000256" key="7">
    <source>
        <dbReference type="PROSITE-ProRule" id="PRU00196"/>
    </source>
</evidence>
<evidence type="ECO:0000256" key="4">
    <source>
        <dbReference type="ARBA" id="ARBA00023157"/>
    </source>
</evidence>
<feature type="disulfide bond" evidence="6">
    <location>
        <begin position="294"/>
        <end position="303"/>
    </location>
</feature>
<dbReference type="SMART" id="SM00241">
    <property type="entry name" value="ZP"/>
    <property type="match status" value="1"/>
</dbReference>
<dbReference type="GO" id="GO:0016020">
    <property type="term" value="C:membrane"/>
    <property type="evidence" value="ECO:0007669"/>
    <property type="project" value="InterPro"/>
</dbReference>
<dbReference type="PROSITE" id="PS50026">
    <property type="entry name" value="EGF_3"/>
    <property type="match status" value="2"/>
</dbReference>
<organism evidence="8">
    <name type="scientific">Magallana gigas</name>
    <name type="common">Pacific oyster</name>
    <name type="synonym">Crassostrea gigas</name>
    <dbReference type="NCBI Taxonomy" id="29159"/>
    <lineage>
        <taxon>Eukaryota</taxon>
        <taxon>Metazoa</taxon>
        <taxon>Spiralia</taxon>
        <taxon>Lophotrochozoa</taxon>
        <taxon>Mollusca</taxon>
        <taxon>Bivalvia</taxon>
        <taxon>Autobranchia</taxon>
        <taxon>Pteriomorphia</taxon>
        <taxon>Ostreida</taxon>
        <taxon>Ostreoidea</taxon>
        <taxon>Ostreidae</taxon>
        <taxon>Magallana</taxon>
    </lineage>
</organism>
<dbReference type="Pfam" id="PF00530">
    <property type="entry name" value="SRCR"/>
    <property type="match status" value="2"/>
</dbReference>
<dbReference type="Pfam" id="PF00008">
    <property type="entry name" value="EGF"/>
    <property type="match status" value="2"/>
</dbReference>
<dbReference type="PROSITE" id="PS50287">
    <property type="entry name" value="SRCR_2"/>
    <property type="match status" value="2"/>
</dbReference>
<keyword evidence="4 7" id="KW-1015">Disulfide bond</keyword>
<dbReference type="Gene3D" id="2.60.40.3210">
    <property type="entry name" value="Zona pellucida, ZP-N domain"/>
    <property type="match status" value="1"/>
</dbReference>
<keyword evidence="2" id="KW-0732">Signal</keyword>
<comment type="caution">
    <text evidence="7">Lacks conserved residue(s) required for the propagation of feature annotation.</text>
</comment>
<dbReference type="PROSITE" id="PS51034">
    <property type="entry name" value="ZP_2"/>
    <property type="match status" value="1"/>
</dbReference>